<reference evidence="3 4" key="1">
    <citation type="submission" date="2019-08" db="EMBL/GenBank/DDBJ databases">
        <title>Paraburkholderia sp. DCY113.</title>
        <authorList>
            <person name="Kang J."/>
        </authorList>
    </citation>
    <scope>NUCLEOTIDE SEQUENCE [LARGE SCALE GENOMIC DNA]</scope>
    <source>
        <strain evidence="3 4">DCY113</strain>
    </source>
</reference>
<proteinExistence type="predicted"/>
<dbReference type="Pfam" id="PF11737">
    <property type="entry name" value="DUF3300"/>
    <property type="match status" value="1"/>
</dbReference>
<organism evidence="3 4">
    <name type="scientific">Paraburkholderia panacisoli</name>
    <dbReference type="NCBI Taxonomy" id="2603818"/>
    <lineage>
        <taxon>Bacteria</taxon>
        <taxon>Pseudomonadati</taxon>
        <taxon>Pseudomonadota</taxon>
        <taxon>Betaproteobacteria</taxon>
        <taxon>Burkholderiales</taxon>
        <taxon>Burkholderiaceae</taxon>
        <taxon>Paraburkholderia</taxon>
    </lineage>
</organism>
<keyword evidence="2" id="KW-0732">Signal</keyword>
<evidence type="ECO:0000256" key="2">
    <source>
        <dbReference type="SAM" id="SignalP"/>
    </source>
</evidence>
<dbReference type="RefSeq" id="WP_149676842.1">
    <property type="nucleotide sequence ID" value="NZ_VTUZ01000096.1"/>
</dbReference>
<dbReference type="PANTHER" id="PTHR40269">
    <property type="entry name" value="OUTER MEMBRANE PROTEIN-RELATED"/>
    <property type="match status" value="1"/>
</dbReference>
<dbReference type="EMBL" id="VTUZ01000096">
    <property type="protein sequence ID" value="KAA0997320.1"/>
    <property type="molecule type" value="Genomic_DNA"/>
</dbReference>
<gene>
    <name evidence="3" type="ORF">FVF58_50030</name>
</gene>
<evidence type="ECO:0000313" key="4">
    <source>
        <dbReference type="Proteomes" id="UP000325273"/>
    </source>
</evidence>
<feature type="signal peptide" evidence="2">
    <location>
        <begin position="1"/>
        <end position="26"/>
    </location>
</feature>
<accession>A0A5B0G5P1</accession>
<dbReference type="PANTHER" id="PTHR40269:SF1">
    <property type="entry name" value="OUTER MEMBRANE PROTEIN"/>
    <property type="match status" value="1"/>
</dbReference>
<dbReference type="AlphaFoldDB" id="A0A5B0G5P1"/>
<comment type="caution">
    <text evidence="3">The sequence shown here is derived from an EMBL/GenBank/DDBJ whole genome shotgun (WGS) entry which is preliminary data.</text>
</comment>
<dbReference type="Proteomes" id="UP000325273">
    <property type="component" value="Unassembled WGS sequence"/>
</dbReference>
<name>A0A5B0G5P1_9BURK</name>
<feature type="region of interest" description="Disordered" evidence="1">
    <location>
        <begin position="336"/>
        <end position="356"/>
    </location>
</feature>
<protein>
    <submittedName>
        <fullName evidence="3">DUF3300 domain-containing protein</fullName>
    </submittedName>
</protein>
<dbReference type="InterPro" id="IPR021728">
    <property type="entry name" value="DUF3300"/>
</dbReference>
<evidence type="ECO:0000313" key="3">
    <source>
        <dbReference type="EMBL" id="KAA0997320.1"/>
    </source>
</evidence>
<keyword evidence="4" id="KW-1185">Reference proteome</keyword>
<sequence length="356" mass="38183">MKLIKRAFSLVVPTCIAFGMAGHAVADQASQALVLPSAAIQRTPEELEQLVAPIALYPDPLVAQILAAATHMPEVVAADRWIQSNPQLTGNALAAQVDQQVWDVSVKALTGFPAVLANMDQNVLWTSSLGDAYLSQPQELMAAIQTMRQQASTAGNLGINQQETVTNDGGLISIVPADPAVVYVPEYDPALVYGAPMAVWPGWYRDPNLYLDGPGIVFGGGFALGYFGNYGWGWRHWRPDWRHQAVWFDGGQYAWHNRSRIDADHFHGNEGFNPPPGAYDMRGMYGAAHTQQPAMSRREFIGSHTVLGVGLSRPGGIGPEGFGREEFGRERAGLGAMGHGGMGHMSAGAHGGSGRG</sequence>
<evidence type="ECO:0000256" key="1">
    <source>
        <dbReference type="SAM" id="MobiDB-lite"/>
    </source>
</evidence>
<feature type="chain" id="PRO_5022678266" evidence="2">
    <location>
        <begin position="27"/>
        <end position="356"/>
    </location>
</feature>